<evidence type="ECO:0000313" key="1">
    <source>
        <dbReference type="EMBL" id="DAF58028.1"/>
    </source>
</evidence>
<reference evidence="1" key="1">
    <citation type="journal article" date="2021" name="Proc. Natl. Acad. Sci. U.S.A.">
        <title>A Catalog of Tens of Thousands of Viruses from Human Metagenomes Reveals Hidden Associations with Chronic Diseases.</title>
        <authorList>
            <person name="Tisza M.J."/>
            <person name="Buck C.B."/>
        </authorList>
    </citation>
    <scope>NUCLEOTIDE SEQUENCE</scope>
    <source>
        <strain evidence="1">CtrpM6</strain>
    </source>
</reference>
<organism evidence="1">
    <name type="scientific">Siphoviridae sp. ctrpM6</name>
    <dbReference type="NCBI Taxonomy" id="2827956"/>
    <lineage>
        <taxon>Viruses</taxon>
        <taxon>Duplodnaviria</taxon>
        <taxon>Heunggongvirae</taxon>
        <taxon>Uroviricota</taxon>
        <taxon>Caudoviricetes</taxon>
    </lineage>
</organism>
<sequence length="112" mass="13362">MRRKKNIYELQSQRKRIIIEATKRLSEAVNIRFSCLCLQRTIAAYSGAEVRNGRDSKFKKLADKQIQELDDLMQHYLHQEQRYQNIIDSISYFTWLFYGAKERLQSGADKQE</sequence>
<protein>
    <submittedName>
        <fullName evidence="1">Uncharacterized protein</fullName>
    </submittedName>
</protein>
<dbReference type="EMBL" id="BK032745">
    <property type="protein sequence ID" value="DAF58028.1"/>
    <property type="molecule type" value="Genomic_DNA"/>
</dbReference>
<accession>A0A8S5T3V7</accession>
<proteinExistence type="predicted"/>
<name>A0A8S5T3V7_9CAUD</name>